<gene>
    <name evidence="3" type="ORF">GCM10022232_28250</name>
</gene>
<reference evidence="4" key="1">
    <citation type="journal article" date="2019" name="Int. J. Syst. Evol. Microbiol.">
        <title>The Global Catalogue of Microorganisms (GCM) 10K type strain sequencing project: providing services to taxonomists for standard genome sequencing and annotation.</title>
        <authorList>
            <consortium name="The Broad Institute Genomics Platform"/>
            <consortium name="The Broad Institute Genome Sequencing Center for Infectious Disease"/>
            <person name="Wu L."/>
            <person name="Ma J."/>
        </authorList>
    </citation>
    <scope>NUCLEOTIDE SEQUENCE [LARGE SCALE GENOMIC DNA]</scope>
    <source>
        <strain evidence="4">JCM 16924</strain>
    </source>
</reference>
<dbReference type="RefSeq" id="WP_345563594.1">
    <property type="nucleotide sequence ID" value="NZ_BAAAZX010000006.1"/>
</dbReference>
<protein>
    <recommendedName>
        <fullName evidence="5">Integral membrane protein</fullName>
    </recommendedName>
</protein>
<evidence type="ECO:0008006" key="5">
    <source>
        <dbReference type="Google" id="ProtNLM"/>
    </source>
</evidence>
<feature type="region of interest" description="Disordered" evidence="1">
    <location>
        <begin position="192"/>
        <end position="213"/>
    </location>
</feature>
<name>A0ABP7R4G4_9ACTN</name>
<evidence type="ECO:0000313" key="3">
    <source>
        <dbReference type="EMBL" id="GAA3991847.1"/>
    </source>
</evidence>
<feature type="transmembrane region" description="Helical" evidence="2">
    <location>
        <begin position="73"/>
        <end position="91"/>
    </location>
</feature>
<proteinExistence type="predicted"/>
<organism evidence="3 4">
    <name type="scientific">Streptomyces plumbiresistens</name>
    <dbReference type="NCBI Taxonomy" id="511811"/>
    <lineage>
        <taxon>Bacteria</taxon>
        <taxon>Bacillati</taxon>
        <taxon>Actinomycetota</taxon>
        <taxon>Actinomycetes</taxon>
        <taxon>Kitasatosporales</taxon>
        <taxon>Streptomycetaceae</taxon>
        <taxon>Streptomyces</taxon>
    </lineage>
</organism>
<feature type="transmembrane region" description="Helical" evidence="2">
    <location>
        <begin position="44"/>
        <end position="64"/>
    </location>
</feature>
<keyword evidence="4" id="KW-1185">Reference proteome</keyword>
<keyword evidence="2" id="KW-0472">Membrane</keyword>
<evidence type="ECO:0000313" key="4">
    <source>
        <dbReference type="Proteomes" id="UP001500456"/>
    </source>
</evidence>
<evidence type="ECO:0000256" key="2">
    <source>
        <dbReference type="SAM" id="Phobius"/>
    </source>
</evidence>
<dbReference type="Proteomes" id="UP001500456">
    <property type="component" value="Unassembled WGS sequence"/>
</dbReference>
<accession>A0ABP7R4G4</accession>
<feature type="compositionally biased region" description="Pro residues" evidence="1">
    <location>
        <begin position="204"/>
        <end position="213"/>
    </location>
</feature>
<dbReference type="EMBL" id="BAAAZX010000006">
    <property type="protein sequence ID" value="GAA3991847.1"/>
    <property type="molecule type" value="Genomic_DNA"/>
</dbReference>
<sequence>MRAVRVLVRHELRMLVSLVLWAGRRTHGTGDGGRAFGYARGQGAVMFGFGFVCVVETLTMSVLLRDYPTVHRVWLALDLYTILFVVGLHAANVVRPHVLDAGSLRIRRAVHVDLRVPLEKIADVRRELRASHERAEGELDLAVGAQTSVTLELTEPVSHLTFLGRRRHVHLVRFHAEDADGLVRAVRQARTALSPGNPGSPGRPGRPVPDLPA</sequence>
<comment type="caution">
    <text evidence="3">The sequence shown here is derived from an EMBL/GenBank/DDBJ whole genome shotgun (WGS) entry which is preliminary data.</text>
</comment>
<keyword evidence="2" id="KW-0812">Transmembrane</keyword>
<evidence type="ECO:0000256" key="1">
    <source>
        <dbReference type="SAM" id="MobiDB-lite"/>
    </source>
</evidence>
<keyword evidence="2" id="KW-1133">Transmembrane helix</keyword>